<dbReference type="PATRIC" id="fig|1359196.3.peg.233"/>
<evidence type="ECO:0000313" key="2">
    <source>
        <dbReference type="Proteomes" id="UP000033475"/>
    </source>
</evidence>
<gene>
    <name evidence="1" type="ORF">RFEPED_0250</name>
</gene>
<name>A0A0F3MQE1_RICFI</name>
<accession>A0A0F3MQE1</accession>
<proteinExistence type="predicted"/>
<protein>
    <submittedName>
        <fullName evidence="1">Uncharacterized protein</fullName>
    </submittedName>
</protein>
<dbReference type="Proteomes" id="UP000033475">
    <property type="component" value="Unassembled WGS sequence"/>
</dbReference>
<reference evidence="1 2" key="1">
    <citation type="submission" date="2015-01" db="EMBL/GenBank/DDBJ databases">
        <title>Genome Sequencing of Rickettsiales.</title>
        <authorList>
            <person name="Daugherty S.C."/>
            <person name="Su Q."/>
            <person name="Abolude K."/>
            <person name="Beier-Sexton M."/>
            <person name="Carlyon J.A."/>
            <person name="Carter R."/>
            <person name="Day N.P."/>
            <person name="Dumler S.J."/>
            <person name="Dyachenko V."/>
            <person name="Godinez A."/>
            <person name="Kurtti T.J."/>
            <person name="Lichay M."/>
            <person name="Mullins K.E."/>
            <person name="Ott S."/>
            <person name="Pappas-Brown V."/>
            <person name="Paris D.H."/>
            <person name="Patel P."/>
            <person name="Richards A.L."/>
            <person name="Sadzewicz L."/>
            <person name="Sears K."/>
            <person name="Seidman D."/>
            <person name="Sengamalay N."/>
            <person name="Stenos J."/>
            <person name="Tallon L.J."/>
            <person name="Vincent G."/>
            <person name="Fraser C.M."/>
            <person name="Munderloh U."/>
            <person name="Dunning-Hotopp J.C."/>
        </authorList>
    </citation>
    <scope>NUCLEOTIDE SEQUENCE [LARGE SCALE GENOMIC DNA]</scope>
    <source>
        <strain evidence="1 2">Pedreira</strain>
    </source>
</reference>
<dbReference type="EMBL" id="LANQ01000001">
    <property type="protein sequence ID" value="KJV57881.1"/>
    <property type="molecule type" value="Genomic_DNA"/>
</dbReference>
<organism evidence="1 2">
    <name type="scientific">Rickettsia felis str. Pedreira</name>
    <dbReference type="NCBI Taxonomy" id="1359196"/>
    <lineage>
        <taxon>Bacteria</taxon>
        <taxon>Pseudomonadati</taxon>
        <taxon>Pseudomonadota</taxon>
        <taxon>Alphaproteobacteria</taxon>
        <taxon>Rickettsiales</taxon>
        <taxon>Rickettsiaceae</taxon>
        <taxon>Rickettsieae</taxon>
        <taxon>Rickettsia</taxon>
        <taxon>spotted fever group</taxon>
    </lineage>
</organism>
<dbReference type="AlphaFoldDB" id="A0A0F3MQE1"/>
<comment type="caution">
    <text evidence="1">The sequence shown here is derived from an EMBL/GenBank/DDBJ whole genome shotgun (WGS) entry which is preliminary data.</text>
</comment>
<evidence type="ECO:0000313" key="1">
    <source>
        <dbReference type="EMBL" id="KJV57881.1"/>
    </source>
</evidence>
<sequence length="44" mass="5019">MPARNDDSVLMQQGLQNEKEIHFLNYVFSVCSNTVCPINCDRTS</sequence>